<dbReference type="InterPro" id="IPR029063">
    <property type="entry name" value="SAM-dependent_MTases_sf"/>
</dbReference>
<dbReference type="InterPro" id="IPR016651">
    <property type="entry name" value="LCMT1"/>
</dbReference>
<evidence type="ECO:0000256" key="5">
    <source>
        <dbReference type="ARBA" id="ARBA00022679"/>
    </source>
</evidence>
<keyword evidence="6" id="KW-0949">S-adenosyl-L-methionine</keyword>
<organism evidence="9">
    <name type="scientific">Chaetoceros debilis</name>
    <dbReference type="NCBI Taxonomy" id="122233"/>
    <lineage>
        <taxon>Eukaryota</taxon>
        <taxon>Sar</taxon>
        <taxon>Stramenopiles</taxon>
        <taxon>Ochrophyta</taxon>
        <taxon>Bacillariophyta</taxon>
        <taxon>Coscinodiscophyceae</taxon>
        <taxon>Chaetocerotophycidae</taxon>
        <taxon>Chaetocerotales</taxon>
        <taxon>Chaetocerotaceae</taxon>
        <taxon>Chaetoceros</taxon>
    </lineage>
</organism>
<dbReference type="EC" id="2.1.1.233" evidence="3"/>
<evidence type="ECO:0000256" key="6">
    <source>
        <dbReference type="ARBA" id="ARBA00022691"/>
    </source>
</evidence>
<evidence type="ECO:0000256" key="2">
    <source>
        <dbReference type="ARBA" id="ARBA00010703"/>
    </source>
</evidence>
<dbReference type="Pfam" id="PF04072">
    <property type="entry name" value="LCM"/>
    <property type="match status" value="1"/>
</dbReference>
<feature type="compositionally biased region" description="Polar residues" evidence="8">
    <location>
        <begin position="107"/>
        <end position="122"/>
    </location>
</feature>
<evidence type="ECO:0000256" key="4">
    <source>
        <dbReference type="ARBA" id="ARBA00022603"/>
    </source>
</evidence>
<dbReference type="PANTHER" id="PTHR13600">
    <property type="entry name" value="LEUCINE CARBOXYL METHYLTRANSFERASE"/>
    <property type="match status" value="1"/>
</dbReference>
<dbReference type="EMBL" id="HBIO01025027">
    <property type="protein sequence ID" value="CAE0474370.1"/>
    <property type="molecule type" value="Transcribed_RNA"/>
</dbReference>
<reference evidence="9" key="1">
    <citation type="submission" date="2021-01" db="EMBL/GenBank/DDBJ databases">
        <authorList>
            <person name="Corre E."/>
            <person name="Pelletier E."/>
            <person name="Niang G."/>
            <person name="Scheremetjew M."/>
            <person name="Finn R."/>
            <person name="Kale V."/>
            <person name="Holt S."/>
            <person name="Cochrane G."/>
            <person name="Meng A."/>
            <person name="Brown T."/>
            <person name="Cohen L."/>
        </authorList>
    </citation>
    <scope>NUCLEOTIDE SEQUENCE</scope>
    <source>
        <strain evidence="9">MM31A-1</strain>
    </source>
</reference>
<protein>
    <recommendedName>
        <fullName evidence="3">[phosphatase 2A protein]-leucine-carboxy methyltransferase</fullName>
        <ecNumber evidence="3">2.1.1.233</ecNumber>
    </recommendedName>
    <alternativeName>
        <fullName evidence="7">[Phosphatase 2A protein]-leucine-carboxy methyltransferase 1</fullName>
    </alternativeName>
</protein>
<comment type="catalytic activity">
    <reaction evidence="1">
        <text>[phosphatase 2A protein]-C-terminal L-leucine + S-adenosyl-L-methionine = [phosphatase 2A protein]-C-terminal L-leucine methyl ester + S-adenosyl-L-homocysteine</text>
        <dbReference type="Rhea" id="RHEA:48544"/>
        <dbReference type="Rhea" id="RHEA-COMP:12134"/>
        <dbReference type="Rhea" id="RHEA-COMP:12135"/>
        <dbReference type="ChEBI" id="CHEBI:57856"/>
        <dbReference type="ChEBI" id="CHEBI:59789"/>
        <dbReference type="ChEBI" id="CHEBI:90516"/>
        <dbReference type="ChEBI" id="CHEBI:90517"/>
        <dbReference type="EC" id="2.1.1.233"/>
    </reaction>
</comment>
<feature type="region of interest" description="Disordered" evidence="8">
    <location>
        <begin position="1"/>
        <end position="32"/>
    </location>
</feature>
<evidence type="ECO:0000256" key="1">
    <source>
        <dbReference type="ARBA" id="ARBA00000724"/>
    </source>
</evidence>
<keyword evidence="5" id="KW-0808">Transferase</keyword>
<evidence type="ECO:0000313" key="9">
    <source>
        <dbReference type="EMBL" id="CAE0474370.1"/>
    </source>
</evidence>
<dbReference type="InterPro" id="IPR007213">
    <property type="entry name" value="Ppm1/Ppm2/Tcmp"/>
</dbReference>
<dbReference type="GO" id="GO:0032259">
    <property type="term" value="P:methylation"/>
    <property type="evidence" value="ECO:0007669"/>
    <property type="project" value="UniProtKB-KW"/>
</dbReference>
<gene>
    <name evidence="9" type="ORF">CDEB00056_LOCUS19223</name>
</gene>
<feature type="region of interest" description="Disordered" evidence="8">
    <location>
        <begin position="95"/>
        <end position="143"/>
    </location>
</feature>
<sequence length="598" mass="67490">MEREPYSSRGERKVGGLVGSKARQKDDQRYASMNTSDTAIKATANDAIIAKLSTSQYGYYDDPFLPYFARDASGLVVTTTSSSNTSSIKTRVPTIASSTTDDYDGRSISTTETRRQIGSSQLAGHHDDKGRISYSPAPSRSLRERQRLNRHLPQPQQQQQPVIRRGTHARVCVIDYAITTFLSSCAAQNSDLNKGSEQNDVQVVILGSGRDTTYLRSQSGHLHCKLKAETTNKSEGQTTQPKKINGHVIRSAGPLSQNKTKTRLRKRGEENVKIRWYEVDHPSVVKAKFELMQSCDLIHFDYEVVSPNHDISTRSSTASVELDGQNAKYSCDYIIKPTYIKAKSQLNLNATRRASDKNLASPLEPCHLISYDLRKPFEKLLENMEGHHQFQRDKPTLFVMECVQMYIPEYNSRDIWNCITNTCLLPCIAIFDPILGDYKEDGFGRVMVQNLTNAKVVTTEDYIGANVDSNTHQHSKEDRSKICLLQTRSLQQHVDKLVHCGFQSVVGCNFYNAYESILTADDRRRANMTEMLDEVEEWMLIMRHYCFLVAGGGMVMSSETDKDHNMQYSAIVDKFCSTGEESALGFGKHIKKKHQISR</sequence>
<accession>A0A7S3VE76</accession>
<evidence type="ECO:0000256" key="8">
    <source>
        <dbReference type="SAM" id="MobiDB-lite"/>
    </source>
</evidence>
<dbReference type="SUPFAM" id="SSF53335">
    <property type="entry name" value="S-adenosyl-L-methionine-dependent methyltransferases"/>
    <property type="match status" value="1"/>
</dbReference>
<evidence type="ECO:0000256" key="3">
    <source>
        <dbReference type="ARBA" id="ARBA00012834"/>
    </source>
</evidence>
<dbReference type="Gene3D" id="3.40.50.150">
    <property type="entry name" value="Vaccinia Virus protein VP39"/>
    <property type="match status" value="1"/>
</dbReference>
<comment type="similarity">
    <text evidence="2">Belongs to the methyltransferase superfamily. LCMT family.</text>
</comment>
<evidence type="ECO:0000256" key="7">
    <source>
        <dbReference type="ARBA" id="ARBA00032526"/>
    </source>
</evidence>
<feature type="compositionally biased region" description="Basic and acidic residues" evidence="8">
    <location>
        <begin position="1"/>
        <end position="14"/>
    </location>
</feature>
<dbReference type="AlphaFoldDB" id="A0A7S3VE76"/>
<proteinExistence type="inferred from homology"/>
<dbReference type="GO" id="GO:0018423">
    <property type="term" value="F:protein C-terminal leucine carboxyl O-methyltransferase activity"/>
    <property type="evidence" value="ECO:0007669"/>
    <property type="project" value="UniProtKB-EC"/>
</dbReference>
<dbReference type="PANTHER" id="PTHR13600:SF21">
    <property type="entry name" value="LEUCINE CARBOXYL METHYLTRANSFERASE 1"/>
    <property type="match status" value="1"/>
</dbReference>
<name>A0A7S3VE76_9STRA</name>
<keyword evidence="4" id="KW-0489">Methyltransferase</keyword>